<dbReference type="CDD" id="cd18139">
    <property type="entry name" value="HLD_clamp_RarA"/>
    <property type="match status" value="1"/>
</dbReference>
<dbReference type="RefSeq" id="WP_373277692.1">
    <property type="nucleotide sequence ID" value="NZ_CAJHAQ010000001.1"/>
</dbReference>
<dbReference type="InterPro" id="IPR051314">
    <property type="entry name" value="AAA_ATPase_RarA/MGS1/WRNIP1"/>
</dbReference>
<dbReference type="CDD" id="cd00009">
    <property type="entry name" value="AAA"/>
    <property type="match status" value="1"/>
</dbReference>
<dbReference type="InterPro" id="IPR021886">
    <property type="entry name" value="MgsA_C"/>
</dbReference>
<protein>
    <recommendedName>
        <fullName evidence="3">Replication-associated recombination protein A</fullName>
    </recommendedName>
</protein>
<dbReference type="GO" id="GO:0017116">
    <property type="term" value="F:single-stranded DNA helicase activity"/>
    <property type="evidence" value="ECO:0007669"/>
    <property type="project" value="TreeGrafter"/>
</dbReference>
<dbReference type="InterPro" id="IPR008921">
    <property type="entry name" value="DNA_pol3_clamp-load_cplx_C"/>
</dbReference>
<keyword evidence="5" id="KW-0547">Nucleotide-binding</keyword>
<dbReference type="GO" id="GO:0005524">
    <property type="term" value="F:ATP binding"/>
    <property type="evidence" value="ECO:0007669"/>
    <property type="project" value="UniProtKB-KW"/>
</dbReference>
<dbReference type="Gene3D" id="1.10.8.60">
    <property type="match status" value="1"/>
</dbReference>
<reference evidence="9 10" key="1">
    <citation type="submission" date="2018-06" db="EMBL/GenBank/DDBJ databases">
        <authorList>
            <consortium name="Pathogen Informatics"/>
            <person name="Doyle S."/>
        </authorList>
    </citation>
    <scope>NUCLEOTIDE SEQUENCE [LARGE SCALE GENOMIC DNA]</scope>
    <source>
        <strain evidence="9 10">NCTC10526</strain>
    </source>
</reference>
<name>A0A379LPU3_9GAMM</name>
<dbReference type="GO" id="GO:0003677">
    <property type="term" value="F:DNA binding"/>
    <property type="evidence" value="ECO:0007669"/>
    <property type="project" value="InterPro"/>
</dbReference>
<dbReference type="Pfam" id="PF16193">
    <property type="entry name" value="AAA_assoc_2"/>
    <property type="match status" value="1"/>
</dbReference>
<comment type="similarity">
    <text evidence="2">Belongs to the AAA ATPase family. RarA/MGS1/WRNIP1 subfamily.</text>
</comment>
<dbReference type="InterPro" id="IPR032423">
    <property type="entry name" value="AAA_assoc_2"/>
</dbReference>
<dbReference type="GO" id="GO:0008047">
    <property type="term" value="F:enzyme activator activity"/>
    <property type="evidence" value="ECO:0007669"/>
    <property type="project" value="TreeGrafter"/>
</dbReference>
<dbReference type="InterPro" id="IPR003959">
    <property type="entry name" value="ATPase_AAA_core"/>
</dbReference>
<dbReference type="InterPro" id="IPR027417">
    <property type="entry name" value="P-loop_NTPase"/>
</dbReference>
<dbReference type="STRING" id="1123034.GCA_000685805_01613"/>
<accession>A0A379LPU3</accession>
<dbReference type="PANTHER" id="PTHR13779:SF7">
    <property type="entry name" value="ATPASE WRNIP1"/>
    <property type="match status" value="1"/>
</dbReference>
<evidence type="ECO:0000256" key="3">
    <source>
        <dbReference type="ARBA" id="ARBA00020776"/>
    </source>
</evidence>
<evidence type="ECO:0000313" key="9">
    <source>
        <dbReference type="EMBL" id="SUD91784.1"/>
    </source>
</evidence>
<evidence type="ECO:0000256" key="5">
    <source>
        <dbReference type="ARBA" id="ARBA00022741"/>
    </source>
</evidence>
<dbReference type="GO" id="GO:0006261">
    <property type="term" value="P:DNA-templated DNA replication"/>
    <property type="evidence" value="ECO:0007669"/>
    <property type="project" value="TreeGrafter"/>
</dbReference>
<sequence>MSSNTMPNNRNPSYSDTPLAQRMRPKSLQQVIGQTHLLAPGAPIRRFVDHGHLPSLILHGEAGIGKTTIAMLLADAVGRPFYPLSAINTGVKQLREVLDAGNQSGQTGLDFAAPVVFIDEIHRFNKAQQDALLGAVESGEITLIGATTENPSFSVNNALLSRCQVYRLEPLTEEQIEQLLQRAIVEDEFLSKLDIQLQATPQIAKLAQGDARKSLNLLELAVQASDHSQQPIVIDDTLLASVAQTALQRYDKDGDQHYDIISAMIKSVRGSDPDAALYWMARMLVAGEPPEFIARRLVILASEDIGNANPNALLLADAALRSVKMIGMPEARIILGQVVVYLATSAKSNSTYLAINKAMQLAQKDQSPVPLHLRNGVTKLMQSQGYGEGYIYPHDYPNHYQHQQYLPDNLVGTQFYYYADNQREQHSLQFMQWLKSQPNTSQ</sequence>
<dbReference type="PANTHER" id="PTHR13779">
    <property type="entry name" value="WERNER HELICASE-INTERACTING PROTEIN 1 FAMILY MEMBER"/>
    <property type="match status" value="1"/>
</dbReference>
<evidence type="ECO:0000259" key="8">
    <source>
        <dbReference type="SMART" id="SM00382"/>
    </source>
</evidence>
<evidence type="ECO:0000313" key="10">
    <source>
        <dbReference type="Proteomes" id="UP000254123"/>
    </source>
</evidence>
<dbReference type="SMART" id="SM00382">
    <property type="entry name" value="AAA"/>
    <property type="match status" value="1"/>
</dbReference>
<gene>
    <name evidence="9" type="primary">rarA</name>
    <name evidence="9" type="ORF">NCTC10526_02155</name>
</gene>
<feature type="domain" description="AAA+ ATPase" evidence="8">
    <location>
        <begin position="52"/>
        <end position="171"/>
    </location>
</feature>
<dbReference type="InterPro" id="IPR003593">
    <property type="entry name" value="AAA+_ATPase"/>
</dbReference>
<organism evidence="9 10">
    <name type="scientific">Psychrobacter phenylpyruvicus</name>
    <dbReference type="NCBI Taxonomy" id="29432"/>
    <lineage>
        <taxon>Bacteria</taxon>
        <taxon>Pseudomonadati</taxon>
        <taxon>Pseudomonadota</taxon>
        <taxon>Gammaproteobacteria</taxon>
        <taxon>Moraxellales</taxon>
        <taxon>Moraxellaceae</taxon>
        <taxon>Psychrobacter</taxon>
    </lineage>
</organism>
<dbReference type="Proteomes" id="UP000254123">
    <property type="component" value="Unassembled WGS sequence"/>
</dbReference>
<dbReference type="EMBL" id="UGVC01000001">
    <property type="protein sequence ID" value="SUD91784.1"/>
    <property type="molecule type" value="Genomic_DNA"/>
</dbReference>
<dbReference type="FunFam" id="3.40.50.300:FF:000137">
    <property type="entry name" value="Replication-associated recombination protein A"/>
    <property type="match status" value="1"/>
</dbReference>
<proteinExistence type="inferred from homology"/>
<dbReference type="Pfam" id="PF00004">
    <property type="entry name" value="AAA"/>
    <property type="match status" value="1"/>
</dbReference>
<dbReference type="SUPFAM" id="SSF48019">
    <property type="entry name" value="post-AAA+ oligomerization domain-like"/>
    <property type="match status" value="1"/>
</dbReference>
<evidence type="ECO:0000256" key="6">
    <source>
        <dbReference type="ARBA" id="ARBA00022840"/>
    </source>
</evidence>
<dbReference type="Gene3D" id="1.20.272.10">
    <property type="match status" value="1"/>
</dbReference>
<dbReference type="GO" id="GO:0016887">
    <property type="term" value="F:ATP hydrolysis activity"/>
    <property type="evidence" value="ECO:0007669"/>
    <property type="project" value="InterPro"/>
</dbReference>
<dbReference type="FunFam" id="1.20.272.10:FF:000001">
    <property type="entry name" value="Putative AAA family ATPase"/>
    <property type="match status" value="1"/>
</dbReference>
<evidence type="ECO:0000256" key="7">
    <source>
        <dbReference type="SAM" id="MobiDB-lite"/>
    </source>
</evidence>
<dbReference type="Pfam" id="PF12002">
    <property type="entry name" value="MgsA_C"/>
    <property type="match status" value="1"/>
</dbReference>
<feature type="compositionally biased region" description="Polar residues" evidence="7">
    <location>
        <begin position="1"/>
        <end position="18"/>
    </location>
</feature>
<evidence type="ECO:0000256" key="1">
    <source>
        <dbReference type="ARBA" id="ARBA00002393"/>
    </source>
</evidence>
<comment type="function">
    <text evidence="1">DNA-dependent ATPase that plays important roles in cellular responses to stalled DNA replication processes.</text>
</comment>
<keyword evidence="4" id="KW-0235">DNA replication</keyword>
<dbReference type="AlphaFoldDB" id="A0A379LPU3"/>
<evidence type="ECO:0000256" key="2">
    <source>
        <dbReference type="ARBA" id="ARBA00008959"/>
    </source>
</evidence>
<dbReference type="SUPFAM" id="SSF52540">
    <property type="entry name" value="P-loop containing nucleoside triphosphate hydrolases"/>
    <property type="match status" value="1"/>
</dbReference>
<feature type="region of interest" description="Disordered" evidence="7">
    <location>
        <begin position="1"/>
        <end position="26"/>
    </location>
</feature>
<evidence type="ECO:0000256" key="4">
    <source>
        <dbReference type="ARBA" id="ARBA00022705"/>
    </source>
</evidence>
<keyword evidence="6" id="KW-0067">ATP-binding</keyword>
<dbReference type="GO" id="GO:0000731">
    <property type="term" value="P:DNA synthesis involved in DNA repair"/>
    <property type="evidence" value="ECO:0007669"/>
    <property type="project" value="TreeGrafter"/>
</dbReference>
<dbReference type="Gene3D" id="1.10.3710.10">
    <property type="entry name" value="DNA polymerase III clamp loader subunits, C-terminal domain"/>
    <property type="match status" value="1"/>
</dbReference>
<keyword evidence="10" id="KW-1185">Reference proteome</keyword>
<dbReference type="Gene3D" id="3.40.50.300">
    <property type="entry name" value="P-loop containing nucleotide triphosphate hydrolases"/>
    <property type="match status" value="1"/>
</dbReference>